<feature type="compositionally biased region" description="Basic and acidic residues" evidence="1">
    <location>
        <begin position="36"/>
        <end position="53"/>
    </location>
</feature>
<feature type="region of interest" description="Disordered" evidence="1">
    <location>
        <begin position="1"/>
        <end position="65"/>
    </location>
</feature>
<evidence type="ECO:0000313" key="3">
    <source>
        <dbReference type="Proteomes" id="UP001066276"/>
    </source>
</evidence>
<proteinExistence type="predicted"/>
<dbReference type="EMBL" id="JANPWB010000016">
    <property type="protein sequence ID" value="KAJ1084367.1"/>
    <property type="molecule type" value="Genomic_DNA"/>
</dbReference>
<dbReference type="AlphaFoldDB" id="A0AAV7L046"/>
<evidence type="ECO:0000313" key="2">
    <source>
        <dbReference type="EMBL" id="KAJ1084367.1"/>
    </source>
</evidence>
<comment type="caution">
    <text evidence="2">The sequence shown here is derived from an EMBL/GenBank/DDBJ whole genome shotgun (WGS) entry which is preliminary data.</text>
</comment>
<reference evidence="2" key="1">
    <citation type="journal article" date="2022" name="bioRxiv">
        <title>Sequencing and chromosome-scale assembly of the giantPleurodeles waltlgenome.</title>
        <authorList>
            <person name="Brown T."/>
            <person name="Elewa A."/>
            <person name="Iarovenko S."/>
            <person name="Subramanian E."/>
            <person name="Araus A.J."/>
            <person name="Petzold A."/>
            <person name="Susuki M."/>
            <person name="Suzuki K.-i.T."/>
            <person name="Hayashi T."/>
            <person name="Toyoda A."/>
            <person name="Oliveira C."/>
            <person name="Osipova E."/>
            <person name="Leigh N.D."/>
            <person name="Simon A."/>
            <person name="Yun M.H."/>
        </authorList>
    </citation>
    <scope>NUCLEOTIDE SEQUENCE</scope>
    <source>
        <strain evidence="2">20211129_DDA</strain>
        <tissue evidence="2">Liver</tissue>
    </source>
</reference>
<protein>
    <submittedName>
        <fullName evidence="2">Uncharacterized protein</fullName>
    </submittedName>
</protein>
<sequence>MSRVCVPAGRPSTPGRCRQAWLSTTHTPLRAPTKWRGPDGKPRHEPPEVEHLPTRRGPRSSSTEILSVTPVYPGPVLHVLLQRAPPLHAQGPGRQQLEPTEGCSFYGARTRNEGLGALCTSTGYIFCV</sequence>
<dbReference type="Proteomes" id="UP001066276">
    <property type="component" value="Chromosome 12"/>
</dbReference>
<name>A0AAV7L046_PLEWA</name>
<evidence type="ECO:0000256" key="1">
    <source>
        <dbReference type="SAM" id="MobiDB-lite"/>
    </source>
</evidence>
<organism evidence="2 3">
    <name type="scientific">Pleurodeles waltl</name>
    <name type="common">Iberian ribbed newt</name>
    <dbReference type="NCBI Taxonomy" id="8319"/>
    <lineage>
        <taxon>Eukaryota</taxon>
        <taxon>Metazoa</taxon>
        <taxon>Chordata</taxon>
        <taxon>Craniata</taxon>
        <taxon>Vertebrata</taxon>
        <taxon>Euteleostomi</taxon>
        <taxon>Amphibia</taxon>
        <taxon>Batrachia</taxon>
        <taxon>Caudata</taxon>
        <taxon>Salamandroidea</taxon>
        <taxon>Salamandridae</taxon>
        <taxon>Pleurodelinae</taxon>
        <taxon>Pleurodeles</taxon>
    </lineage>
</organism>
<accession>A0AAV7L046</accession>
<gene>
    <name evidence="2" type="ORF">NDU88_004516</name>
</gene>
<keyword evidence="3" id="KW-1185">Reference proteome</keyword>